<evidence type="ECO:0000256" key="5">
    <source>
        <dbReference type="ARBA" id="ARBA00023136"/>
    </source>
</evidence>
<dbReference type="InterPro" id="IPR043428">
    <property type="entry name" value="LivM-like"/>
</dbReference>
<protein>
    <submittedName>
        <fullName evidence="7">Amino acid/amide ABC transporter membrane protein 2 (HAAT family)</fullName>
    </submittedName>
</protein>
<feature type="transmembrane region" description="Helical" evidence="6">
    <location>
        <begin position="252"/>
        <end position="269"/>
    </location>
</feature>
<accession>A0A8E2WJH1</accession>
<keyword evidence="2" id="KW-1003">Cell membrane</keyword>
<name>A0A8E2WJH1_RHILI</name>
<feature type="transmembrane region" description="Helical" evidence="6">
    <location>
        <begin position="275"/>
        <end position="293"/>
    </location>
</feature>
<organism evidence="7 8">
    <name type="scientific">Rhizobium loti</name>
    <name type="common">Mesorhizobium loti</name>
    <dbReference type="NCBI Taxonomy" id="381"/>
    <lineage>
        <taxon>Bacteria</taxon>
        <taxon>Pseudomonadati</taxon>
        <taxon>Pseudomonadota</taxon>
        <taxon>Alphaproteobacteria</taxon>
        <taxon>Hyphomicrobiales</taxon>
        <taxon>Phyllobacteriaceae</taxon>
        <taxon>Mesorhizobium</taxon>
    </lineage>
</organism>
<dbReference type="InterPro" id="IPR001851">
    <property type="entry name" value="ABC_transp_permease"/>
</dbReference>
<dbReference type="EMBL" id="QGGH01000001">
    <property type="protein sequence ID" value="PWJ93706.1"/>
    <property type="molecule type" value="Genomic_DNA"/>
</dbReference>
<dbReference type="GO" id="GO:0005886">
    <property type="term" value="C:plasma membrane"/>
    <property type="evidence" value="ECO:0007669"/>
    <property type="project" value="UniProtKB-SubCell"/>
</dbReference>
<gene>
    <name evidence="7" type="ORF">C8D77_101386</name>
</gene>
<dbReference type="PANTHER" id="PTHR30482:SF10">
    <property type="entry name" value="HIGH-AFFINITY BRANCHED-CHAIN AMINO ACID TRANSPORT PROTEIN BRAE"/>
    <property type="match status" value="1"/>
</dbReference>
<dbReference type="Proteomes" id="UP000245631">
    <property type="component" value="Unassembled WGS sequence"/>
</dbReference>
<proteinExistence type="predicted"/>
<dbReference type="CDD" id="cd06581">
    <property type="entry name" value="TM_PBP1_LivM_like"/>
    <property type="match status" value="1"/>
</dbReference>
<feature type="transmembrane region" description="Helical" evidence="6">
    <location>
        <begin position="83"/>
        <end position="102"/>
    </location>
</feature>
<dbReference type="PANTHER" id="PTHR30482">
    <property type="entry name" value="HIGH-AFFINITY BRANCHED-CHAIN AMINO ACID TRANSPORT SYSTEM PERMEASE"/>
    <property type="match status" value="1"/>
</dbReference>
<evidence type="ECO:0000313" key="7">
    <source>
        <dbReference type="EMBL" id="PWJ93706.1"/>
    </source>
</evidence>
<dbReference type="GeneID" id="61049735"/>
<sequence>MRAIFLILVAAATLAIVSTVFGGGYAINIAIVVCIYVILASSLDIVMGWTGLFSFAHAAFLGIGAYTAAILGRDFGTTFWLNLPLGMIVAGLFGFLLGLPLLRAQGHFLAIMTIAFQTIVYLVLSQWTDFTGGQYGIEVEPVAGFTTLSSYFYLVLVIAVICLIAIRFLTQSRLGDALQAIRDDETLARTIGMNTKAVKLVALAISSAFAGGAGVLLAYHIRGVTPDDYTVLASASIVAMVVLGGRGRFWGPVLGAVLLTALPEMLSILTDYKHIFYGGVLILVTMFAPQGLAGKFSRWRAR</sequence>
<comment type="caution">
    <text evidence="7">The sequence shown here is derived from an EMBL/GenBank/DDBJ whole genome shotgun (WGS) entry which is preliminary data.</text>
</comment>
<evidence type="ECO:0000256" key="4">
    <source>
        <dbReference type="ARBA" id="ARBA00022989"/>
    </source>
</evidence>
<feature type="transmembrane region" description="Helical" evidence="6">
    <location>
        <begin position="52"/>
        <end position="71"/>
    </location>
</feature>
<reference evidence="7 8" key="1">
    <citation type="submission" date="2018-05" db="EMBL/GenBank/DDBJ databases">
        <title>Genomic Encyclopedia of Type Strains, Phase IV (KMG-IV): sequencing the most valuable type-strain genomes for metagenomic binning, comparative biology and taxonomic classification.</title>
        <authorList>
            <person name="Goeker M."/>
        </authorList>
    </citation>
    <scope>NUCLEOTIDE SEQUENCE [LARGE SCALE GENOMIC DNA]</scope>
    <source>
        <strain evidence="7 8">DSM 2626</strain>
    </source>
</reference>
<keyword evidence="3 6" id="KW-0812">Transmembrane</keyword>
<dbReference type="AlphaFoldDB" id="A0A8E2WJH1"/>
<feature type="transmembrane region" description="Helical" evidence="6">
    <location>
        <begin position="109"/>
        <end position="128"/>
    </location>
</feature>
<feature type="transmembrane region" description="Helical" evidence="6">
    <location>
        <begin position="148"/>
        <end position="169"/>
    </location>
</feature>
<dbReference type="RefSeq" id="WP_210266353.1">
    <property type="nucleotide sequence ID" value="NZ_QGGH01000001.1"/>
</dbReference>
<feature type="transmembrane region" description="Helical" evidence="6">
    <location>
        <begin position="197"/>
        <end position="217"/>
    </location>
</feature>
<evidence type="ECO:0000256" key="1">
    <source>
        <dbReference type="ARBA" id="ARBA00004651"/>
    </source>
</evidence>
<keyword evidence="4 6" id="KW-1133">Transmembrane helix</keyword>
<dbReference type="Pfam" id="PF02653">
    <property type="entry name" value="BPD_transp_2"/>
    <property type="match status" value="1"/>
</dbReference>
<evidence type="ECO:0000256" key="2">
    <source>
        <dbReference type="ARBA" id="ARBA00022475"/>
    </source>
</evidence>
<feature type="transmembrane region" description="Helical" evidence="6">
    <location>
        <begin position="25"/>
        <end position="45"/>
    </location>
</feature>
<comment type="subcellular location">
    <subcellularLocation>
        <location evidence="1">Cell membrane</location>
        <topology evidence="1">Multi-pass membrane protein</topology>
    </subcellularLocation>
</comment>
<evidence type="ECO:0000313" key="8">
    <source>
        <dbReference type="Proteomes" id="UP000245631"/>
    </source>
</evidence>
<feature type="transmembrane region" description="Helical" evidence="6">
    <location>
        <begin position="229"/>
        <end position="245"/>
    </location>
</feature>
<dbReference type="GO" id="GO:0015658">
    <property type="term" value="F:branched-chain amino acid transmembrane transporter activity"/>
    <property type="evidence" value="ECO:0007669"/>
    <property type="project" value="InterPro"/>
</dbReference>
<evidence type="ECO:0000256" key="3">
    <source>
        <dbReference type="ARBA" id="ARBA00022692"/>
    </source>
</evidence>
<keyword evidence="5 6" id="KW-0472">Membrane</keyword>
<evidence type="ECO:0000256" key="6">
    <source>
        <dbReference type="SAM" id="Phobius"/>
    </source>
</evidence>